<name>A0A845QZE1_9CLOT</name>
<reference evidence="1 2" key="1">
    <citation type="submission" date="2018-08" db="EMBL/GenBank/DDBJ databases">
        <title>Murine metabolic-syndrome-specific gut microbial biobank.</title>
        <authorList>
            <person name="Liu C."/>
        </authorList>
    </citation>
    <scope>NUCLEOTIDE SEQUENCE [LARGE SCALE GENOMIC DNA]</scope>
    <source>
        <strain evidence="1 2">583</strain>
    </source>
</reference>
<dbReference type="AlphaFoldDB" id="A0A845QZE1"/>
<dbReference type="PANTHER" id="PTHR34374">
    <property type="entry name" value="LARGE RIBOSOMAL RNA SUBUNIT ACCUMULATION PROTEIN YCED HOMOLOG 1, CHLOROPLASTIC"/>
    <property type="match status" value="1"/>
</dbReference>
<dbReference type="InterPro" id="IPR003772">
    <property type="entry name" value="YceD"/>
</dbReference>
<dbReference type="RefSeq" id="WP_160197346.1">
    <property type="nucleotide sequence ID" value="NZ_QXXA01000009.1"/>
</dbReference>
<proteinExistence type="predicted"/>
<accession>A0A845QZE1</accession>
<evidence type="ECO:0000313" key="1">
    <source>
        <dbReference type="EMBL" id="NBI06866.1"/>
    </source>
</evidence>
<keyword evidence="2" id="KW-1185">Reference proteome</keyword>
<dbReference type="PANTHER" id="PTHR34374:SF1">
    <property type="entry name" value="LARGE RIBOSOMAL RNA SUBUNIT ACCUMULATION PROTEIN YCED HOMOLOG 1, CHLOROPLASTIC"/>
    <property type="match status" value="1"/>
</dbReference>
<gene>
    <name evidence="1" type="ORF">D3Z33_08375</name>
</gene>
<dbReference type="EMBL" id="QXXA01000009">
    <property type="protein sequence ID" value="NBI06866.1"/>
    <property type="molecule type" value="Genomic_DNA"/>
</dbReference>
<dbReference type="OrthoDB" id="9790372at2"/>
<dbReference type="Pfam" id="PF02620">
    <property type="entry name" value="YceD"/>
    <property type="match status" value="1"/>
</dbReference>
<comment type="caution">
    <text evidence="1">The sequence shown here is derived from an EMBL/GenBank/DDBJ whole genome shotgun (WGS) entry which is preliminary data.</text>
</comment>
<protein>
    <submittedName>
        <fullName evidence="1">DUF177 domain-containing protein</fullName>
    </submittedName>
</protein>
<organism evidence="1 2">
    <name type="scientific">Senegalia massiliensis</name>
    <dbReference type="NCBI Taxonomy" id="1720316"/>
    <lineage>
        <taxon>Bacteria</taxon>
        <taxon>Bacillati</taxon>
        <taxon>Bacillota</taxon>
        <taxon>Clostridia</taxon>
        <taxon>Eubacteriales</taxon>
        <taxon>Clostridiaceae</taxon>
        <taxon>Senegalia</taxon>
    </lineage>
</organism>
<dbReference type="Proteomes" id="UP000467132">
    <property type="component" value="Unassembled WGS sequence"/>
</dbReference>
<evidence type="ECO:0000313" key="2">
    <source>
        <dbReference type="Proteomes" id="UP000467132"/>
    </source>
</evidence>
<sequence length="168" mass="18974">MKVNLSNLINGSDYQIELDDIFEINEIKTEGNDIKFNRPVEVNGGIFNTDDGIYLQAKVSFEYTTSCARCLKNITKNEVAMLDYKIVYENDQEGSSEDELILEKGNILNLKEPIISSILLSLPMKTICDDKCKGICPHCGKDLNKGDCNCEDDNIDPRLAKLKRLMDK</sequence>